<sequence>DKSGSETIKEFEPDKESGKFLYTLKNPGSYKIQFERTGYQSVSKDFFIPDDYSIAEIVLSAELKPFEKIVLKSIFFDFDDYSIKESEKSRLEELFEIISGNPGLRIEIVGHTDAIGAVWYNKRLSVKRANHHP</sequence>
<comment type="caution">
    <text evidence="4">The sequence shown here is derived from an EMBL/GenBank/DDBJ whole genome shotgun (WGS) entry which is preliminary data.</text>
</comment>
<proteinExistence type="predicted"/>
<dbReference type="InterPro" id="IPR006665">
    <property type="entry name" value="OmpA-like"/>
</dbReference>
<dbReference type="EMBL" id="BARW01001112">
    <property type="protein sequence ID" value="GAI72219.1"/>
    <property type="molecule type" value="Genomic_DNA"/>
</dbReference>
<dbReference type="PRINTS" id="PR01021">
    <property type="entry name" value="OMPADOMAIN"/>
</dbReference>
<evidence type="ECO:0000256" key="1">
    <source>
        <dbReference type="ARBA" id="ARBA00004370"/>
    </source>
</evidence>
<evidence type="ECO:0000259" key="3">
    <source>
        <dbReference type="PROSITE" id="PS51123"/>
    </source>
</evidence>
<comment type="subcellular location">
    <subcellularLocation>
        <location evidence="1">Membrane</location>
    </subcellularLocation>
</comment>
<accession>X1SWM1</accession>
<dbReference type="Pfam" id="PF00691">
    <property type="entry name" value="OmpA"/>
    <property type="match status" value="1"/>
</dbReference>
<feature type="non-terminal residue" evidence="4">
    <location>
        <position position="1"/>
    </location>
</feature>
<dbReference type="AlphaFoldDB" id="X1SWM1"/>
<evidence type="ECO:0000256" key="2">
    <source>
        <dbReference type="ARBA" id="ARBA00023136"/>
    </source>
</evidence>
<dbReference type="InterPro" id="IPR006664">
    <property type="entry name" value="OMP_bac"/>
</dbReference>
<dbReference type="CDD" id="cd07185">
    <property type="entry name" value="OmpA_C-like"/>
    <property type="match status" value="1"/>
</dbReference>
<dbReference type="GO" id="GO:0016020">
    <property type="term" value="C:membrane"/>
    <property type="evidence" value="ECO:0007669"/>
    <property type="project" value="UniProtKB-SubCell"/>
</dbReference>
<feature type="domain" description="OmpA-like" evidence="3">
    <location>
        <begin position="64"/>
        <end position="133"/>
    </location>
</feature>
<dbReference type="Gene3D" id="3.30.1330.60">
    <property type="entry name" value="OmpA-like domain"/>
    <property type="match status" value="1"/>
</dbReference>
<gene>
    <name evidence="4" type="ORF">S12H4_03810</name>
</gene>
<dbReference type="SUPFAM" id="SSF103088">
    <property type="entry name" value="OmpA-like"/>
    <property type="match status" value="1"/>
</dbReference>
<dbReference type="InterPro" id="IPR036737">
    <property type="entry name" value="OmpA-like_sf"/>
</dbReference>
<name>X1SWM1_9ZZZZ</name>
<protein>
    <recommendedName>
        <fullName evidence="3">OmpA-like domain-containing protein</fullName>
    </recommendedName>
</protein>
<dbReference type="PROSITE" id="PS51123">
    <property type="entry name" value="OMPA_2"/>
    <property type="match status" value="1"/>
</dbReference>
<organism evidence="4">
    <name type="scientific">marine sediment metagenome</name>
    <dbReference type="NCBI Taxonomy" id="412755"/>
    <lineage>
        <taxon>unclassified sequences</taxon>
        <taxon>metagenomes</taxon>
        <taxon>ecological metagenomes</taxon>
    </lineage>
</organism>
<reference evidence="4" key="1">
    <citation type="journal article" date="2014" name="Front. Microbiol.">
        <title>High frequency of phylogenetically diverse reductive dehalogenase-homologous genes in deep subseafloor sedimentary metagenomes.</title>
        <authorList>
            <person name="Kawai M."/>
            <person name="Futagami T."/>
            <person name="Toyoda A."/>
            <person name="Takaki Y."/>
            <person name="Nishi S."/>
            <person name="Hori S."/>
            <person name="Arai W."/>
            <person name="Tsubouchi T."/>
            <person name="Morono Y."/>
            <person name="Uchiyama I."/>
            <person name="Ito T."/>
            <person name="Fujiyama A."/>
            <person name="Inagaki F."/>
            <person name="Takami H."/>
        </authorList>
    </citation>
    <scope>NUCLEOTIDE SEQUENCE</scope>
    <source>
        <strain evidence="4">Expedition CK06-06</strain>
    </source>
</reference>
<evidence type="ECO:0000313" key="4">
    <source>
        <dbReference type="EMBL" id="GAI72219.1"/>
    </source>
</evidence>
<keyword evidence="2" id="KW-0472">Membrane</keyword>